<dbReference type="PANTHER" id="PTHR30483">
    <property type="entry name" value="LEUCINE-SPECIFIC-BINDING PROTEIN"/>
    <property type="match status" value="1"/>
</dbReference>
<dbReference type="CDD" id="cd06329">
    <property type="entry name" value="PBP1_SBP-like"/>
    <property type="match status" value="1"/>
</dbReference>
<feature type="domain" description="Leucine-binding protein" evidence="4">
    <location>
        <begin position="38"/>
        <end position="384"/>
    </location>
</feature>
<dbReference type="OrthoDB" id="5289062at2"/>
<feature type="chain" id="PRO_5021447476" evidence="3">
    <location>
        <begin position="23"/>
        <end position="423"/>
    </location>
</feature>
<dbReference type="SUPFAM" id="SSF53822">
    <property type="entry name" value="Periplasmic binding protein-like I"/>
    <property type="match status" value="1"/>
</dbReference>
<dbReference type="Proteomes" id="UP000297564">
    <property type="component" value="Unassembled WGS sequence"/>
</dbReference>
<evidence type="ECO:0000313" key="6">
    <source>
        <dbReference type="Proteomes" id="UP000297564"/>
    </source>
</evidence>
<evidence type="ECO:0000256" key="1">
    <source>
        <dbReference type="ARBA" id="ARBA00010062"/>
    </source>
</evidence>
<dbReference type="InterPro" id="IPR051010">
    <property type="entry name" value="BCAA_transport"/>
</dbReference>
<keyword evidence="6" id="KW-1185">Reference proteome</keyword>
<keyword evidence="2 3" id="KW-0732">Signal</keyword>
<comment type="caution">
    <text evidence="5">The sequence shown here is derived from an EMBL/GenBank/DDBJ whole genome shotgun (WGS) entry which is preliminary data.</text>
</comment>
<protein>
    <submittedName>
        <fullName evidence="5">Branched-chain amino acid ABC transporter substrate-binding protein</fullName>
    </submittedName>
</protein>
<dbReference type="EMBL" id="SMLL01000001">
    <property type="protein sequence ID" value="TFZ04900.1"/>
    <property type="molecule type" value="Genomic_DNA"/>
</dbReference>
<evidence type="ECO:0000256" key="2">
    <source>
        <dbReference type="ARBA" id="ARBA00022729"/>
    </source>
</evidence>
<dbReference type="AlphaFoldDB" id="A0A4Z0C351"/>
<dbReference type="InterPro" id="IPR028081">
    <property type="entry name" value="Leu-bd"/>
</dbReference>
<dbReference type="InterPro" id="IPR028082">
    <property type="entry name" value="Peripla_BP_I"/>
</dbReference>
<evidence type="ECO:0000259" key="4">
    <source>
        <dbReference type="Pfam" id="PF13458"/>
    </source>
</evidence>
<dbReference type="Pfam" id="PF13458">
    <property type="entry name" value="Peripla_BP_6"/>
    <property type="match status" value="1"/>
</dbReference>
<dbReference type="Gene3D" id="3.40.50.2300">
    <property type="match status" value="2"/>
</dbReference>
<evidence type="ECO:0000256" key="3">
    <source>
        <dbReference type="SAM" id="SignalP"/>
    </source>
</evidence>
<name>A0A4Z0C351_9BURK</name>
<comment type="similarity">
    <text evidence="1">Belongs to the leucine-binding protein family.</text>
</comment>
<sequence>MKFAMKQLTVAGLVAVSGLAFAQQAAPGGATGALRNQTVRIAFMDPLSGPFANVGQNQLKSWQFAAEELSGKTPAGVKFEVVGFDNKGSPQESLNTLKAAIDQGFRYVTQGNGSGAAAAILDAVSKHNARNPGKEVVYLNYAAVDPALTNDKCDYWHFRLDADTSMKMEALTTFMKDQPKVKNVYLINQNYSHGQQVASYFKEGLKRKRPDAKIVGEDLHPLGQVKDFAPYVAKIKQSNADAVVTGNWGQDLTLLVKAMNDAGLKIPMYTYYAGVTGTPTALAAGGDSEVYQVSYGHSNPTGELGKMVADFKKKFNDDYYTFATYNGINLLGAAMAKAGSTDPVKVAKALEGQQVKSFAGDVTMRASDHQLQQPMFITKWQKAGANQNSLEGTGYTFVPIKQMDPYVSSTPTSCQMKRPNSAG</sequence>
<dbReference type="PANTHER" id="PTHR30483:SF6">
    <property type="entry name" value="PERIPLASMIC BINDING PROTEIN OF ABC TRANSPORTER FOR NATURAL AMINO ACIDS"/>
    <property type="match status" value="1"/>
</dbReference>
<gene>
    <name evidence="5" type="ORF">EZ242_03905</name>
</gene>
<organism evidence="5 6">
    <name type="scientific">Ramlibacter rhizophilus</name>
    <dbReference type="NCBI Taxonomy" id="1781167"/>
    <lineage>
        <taxon>Bacteria</taxon>
        <taxon>Pseudomonadati</taxon>
        <taxon>Pseudomonadota</taxon>
        <taxon>Betaproteobacteria</taxon>
        <taxon>Burkholderiales</taxon>
        <taxon>Comamonadaceae</taxon>
        <taxon>Ramlibacter</taxon>
    </lineage>
</organism>
<reference evidence="5 6" key="1">
    <citation type="submission" date="2019-03" db="EMBL/GenBank/DDBJ databases">
        <title>Ramlibacter rhizophilus CCTCC AB2015357, whole genome shotgun sequence.</title>
        <authorList>
            <person name="Zhang X."/>
            <person name="Feng G."/>
            <person name="Zhu H."/>
        </authorList>
    </citation>
    <scope>NUCLEOTIDE SEQUENCE [LARGE SCALE GENOMIC DNA]</scope>
    <source>
        <strain evidence="5 6">CCTCC AB2015357</strain>
    </source>
</reference>
<accession>A0A4Z0C351</accession>
<dbReference type="RefSeq" id="WP_135283783.1">
    <property type="nucleotide sequence ID" value="NZ_SMLL01000001.1"/>
</dbReference>
<feature type="signal peptide" evidence="3">
    <location>
        <begin position="1"/>
        <end position="22"/>
    </location>
</feature>
<evidence type="ECO:0000313" key="5">
    <source>
        <dbReference type="EMBL" id="TFZ04900.1"/>
    </source>
</evidence>
<proteinExistence type="inferred from homology"/>